<dbReference type="Proteomes" id="UP000258707">
    <property type="component" value="Chromosome"/>
</dbReference>
<dbReference type="RefSeq" id="WP_117362877.1">
    <property type="nucleotide sequence ID" value="NZ_CP024047.1"/>
</dbReference>
<dbReference type="AlphaFoldDB" id="A0A346PLN8"/>
<dbReference type="Proteomes" id="UP000258613">
    <property type="component" value="Chromosome"/>
</dbReference>
<dbReference type="EMBL" id="CP027033">
    <property type="protein sequence ID" value="AXR80433.1"/>
    <property type="molecule type" value="Genomic_DNA"/>
</dbReference>
<proteinExistence type="predicted"/>
<dbReference type="KEGG" id="nan:AArc1_0418"/>
<keyword evidence="3" id="KW-1185">Reference proteome</keyword>
<dbReference type="KEGG" id="nag:AArcMg_0410"/>
<evidence type="ECO:0000313" key="1">
    <source>
        <dbReference type="EMBL" id="AXR76762.1"/>
    </source>
</evidence>
<protein>
    <recommendedName>
        <fullName evidence="5">PRC-barrel domain containing protein</fullName>
    </recommendedName>
</protein>
<gene>
    <name evidence="1" type="ORF">AArc1_0418</name>
    <name evidence="2" type="ORF">AArcMg_0410</name>
</gene>
<reference evidence="3" key="2">
    <citation type="submission" date="2018-02" db="EMBL/GenBank/DDBJ databases">
        <title>Phenotypic and genomic properties of facultatively anaerobic sulfur-reducing natronoarchaea from hypersaline soda lakes.</title>
        <authorList>
            <person name="Sorokin D.Y."/>
            <person name="Kublanov I.V."/>
            <person name="Roman P."/>
            <person name="Sinninghe Damste J.S."/>
            <person name="Golyshin P.N."/>
            <person name="Rojo D."/>
            <person name="Ciordia S."/>
            <person name="Mena M.D.C."/>
            <person name="Ferrer M."/>
            <person name="Messina E."/>
            <person name="Smedile F."/>
            <person name="La Spada G."/>
            <person name="La Cono V."/>
            <person name="Yakimov M.M."/>
        </authorList>
    </citation>
    <scope>NUCLEOTIDE SEQUENCE [LARGE SCALE GENOMIC DNA]</scope>
    <source>
        <strain evidence="3">AArc-Mg</strain>
    </source>
</reference>
<dbReference type="OrthoDB" id="229248at2157"/>
<evidence type="ECO:0008006" key="5">
    <source>
        <dbReference type="Google" id="ProtNLM"/>
    </source>
</evidence>
<evidence type="ECO:0000313" key="3">
    <source>
        <dbReference type="Proteomes" id="UP000258613"/>
    </source>
</evidence>
<evidence type="ECO:0000313" key="2">
    <source>
        <dbReference type="EMBL" id="AXR80433.1"/>
    </source>
</evidence>
<dbReference type="EMBL" id="CP024047">
    <property type="protein sequence ID" value="AXR76762.1"/>
    <property type="molecule type" value="Genomic_DNA"/>
</dbReference>
<dbReference type="GeneID" id="37640893"/>
<accession>A0A346PB67</accession>
<reference evidence="2" key="3">
    <citation type="journal article" date="2019" name="Int. J. Syst. Evol. Microbiol.">
        <title>Natronolimnobius sulfurireducens sp. nov. and Halalkaliarchaeum desulfuricum gen. nov., sp. nov., the first sulfur-respiring alkaliphilic haloarchaea from hypersaline alkaline lakes.</title>
        <authorList>
            <person name="Sorokin D.Y."/>
            <person name="Yakimov M."/>
            <person name="Messina E."/>
            <person name="Merkel A.Y."/>
            <person name="Bale N.J."/>
            <person name="Sinninghe Damste J.S."/>
        </authorList>
    </citation>
    <scope>NUCLEOTIDE SEQUENCE</scope>
    <source>
        <strain evidence="2">AArc-Mg</strain>
        <strain evidence="1">AArc1</strain>
    </source>
</reference>
<name>A0A346PLN8_9EURY</name>
<accession>A0A346PLN8</accession>
<organism evidence="2 3">
    <name type="scientific">Natrarchaeobaculum sulfurireducens</name>
    <dbReference type="NCBI Taxonomy" id="2044521"/>
    <lineage>
        <taxon>Archaea</taxon>
        <taxon>Methanobacteriati</taxon>
        <taxon>Methanobacteriota</taxon>
        <taxon>Stenosarchaea group</taxon>
        <taxon>Halobacteria</taxon>
        <taxon>Halobacteriales</taxon>
        <taxon>Natrialbaceae</taxon>
        <taxon>Natrarchaeobaculum</taxon>
    </lineage>
</organism>
<sequence length="81" mass="8834">MTREHLTKDDEGKRVLNTDGTTVGRLVDVEDGRGYVEPNPSVLETIKARLGWGDPTAAAHPLDEGSIEKITDDAVYLRGTL</sequence>
<reference evidence="4" key="1">
    <citation type="submission" date="2017-10" db="EMBL/GenBank/DDBJ databases">
        <title>Phenotypic and genomic properties of facultatively anaerobic sulfur-reducing natronoarchaea from hypersaline soda lakes.</title>
        <authorList>
            <person name="Sorokin D.Y."/>
            <person name="Kublanov I.V."/>
            <person name="Roman P."/>
            <person name="Sinninghe Damste J.S."/>
            <person name="Golyshin P.N."/>
            <person name="Rojo D."/>
            <person name="Ciordia S."/>
            <person name="Mena Md.C."/>
            <person name="Ferrer M."/>
            <person name="Messina E."/>
            <person name="Smedile F."/>
            <person name="La Spada G."/>
            <person name="La Cono V."/>
            <person name="Yakimov M.M."/>
        </authorList>
    </citation>
    <scope>NUCLEOTIDE SEQUENCE [LARGE SCALE GENOMIC DNA]</scope>
    <source>
        <strain evidence="4">AArc1</strain>
    </source>
</reference>
<evidence type="ECO:0000313" key="4">
    <source>
        <dbReference type="Proteomes" id="UP000258707"/>
    </source>
</evidence>